<dbReference type="EMBL" id="QLMG01000053">
    <property type="protein sequence ID" value="RAK10968.1"/>
    <property type="molecule type" value="Genomic_DNA"/>
</dbReference>
<dbReference type="OrthoDB" id="7872013at2"/>
<sequence>MTVAALGRLALDTLMTPRDVATRILSLGLSREAVLTVFALAVVLNGIMSGLVLVATDTATLPIALGPWLVTVVFAAILGTTIWALGWIGRGFGGGASTLQIALLVSWVQILRAFAQLAILVAGAVFGSAATVLAVAVIIAGAWVLAHFVDVAHGFGDPWKAAMVLIMAFVVTAFALIAVMASFDITPQTVANHV</sequence>
<evidence type="ECO:0000256" key="1">
    <source>
        <dbReference type="SAM" id="Phobius"/>
    </source>
</evidence>
<proteinExistence type="predicted"/>
<accession>A0A327XPD6</accession>
<dbReference type="AlphaFoldDB" id="A0A327XPD6"/>
<evidence type="ECO:0008006" key="4">
    <source>
        <dbReference type="Google" id="ProtNLM"/>
    </source>
</evidence>
<evidence type="ECO:0000313" key="2">
    <source>
        <dbReference type="EMBL" id="RAK10968.1"/>
    </source>
</evidence>
<keyword evidence="3" id="KW-1185">Reference proteome</keyword>
<evidence type="ECO:0000313" key="3">
    <source>
        <dbReference type="Proteomes" id="UP000249165"/>
    </source>
</evidence>
<protein>
    <recommendedName>
        <fullName evidence="4">Yip1-like protein</fullName>
    </recommendedName>
</protein>
<feature type="transmembrane region" description="Helical" evidence="1">
    <location>
        <begin position="129"/>
        <end position="149"/>
    </location>
</feature>
<gene>
    <name evidence="2" type="ORF">ATI53_10534</name>
</gene>
<keyword evidence="1" id="KW-0812">Transmembrane</keyword>
<name>A0A327XPD6_9RHOB</name>
<feature type="transmembrane region" description="Helical" evidence="1">
    <location>
        <begin position="161"/>
        <end position="183"/>
    </location>
</feature>
<dbReference type="RefSeq" id="WP_009504168.1">
    <property type="nucleotide sequence ID" value="NZ_LIGK01000057.1"/>
</dbReference>
<feature type="transmembrane region" description="Helical" evidence="1">
    <location>
        <begin position="33"/>
        <end position="56"/>
    </location>
</feature>
<organism evidence="2 3">
    <name type="scientific">Salipiger aestuarii</name>
    <dbReference type="NCBI Taxonomy" id="568098"/>
    <lineage>
        <taxon>Bacteria</taxon>
        <taxon>Pseudomonadati</taxon>
        <taxon>Pseudomonadota</taxon>
        <taxon>Alphaproteobacteria</taxon>
        <taxon>Rhodobacterales</taxon>
        <taxon>Roseobacteraceae</taxon>
        <taxon>Salipiger</taxon>
    </lineage>
</organism>
<keyword evidence="1" id="KW-0472">Membrane</keyword>
<comment type="caution">
    <text evidence="2">The sequence shown here is derived from an EMBL/GenBank/DDBJ whole genome shotgun (WGS) entry which is preliminary data.</text>
</comment>
<reference evidence="2 3" key="1">
    <citation type="submission" date="2018-06" db="EMBL/GenBank/DDBJ databases">
        <title>Genomic Encyclopedia of Archaeal and Bacterial Type Strains, Phase II (KMG-II): from individual species to whole genera.</title>
        <authorList>
            <person name="Goeker M."/>
        </authorList>
    </citation>
    <scope>NUCLEOTIDE SEQUENCE [LARGE SCALE GENOMIC DNA]</scope>
    <source>
        <strain evidence="2 3">DSM 22011</strain>
    </source>
</reference>
<feature type="transmembrane region" description="Helical" evidence="1">
    <location>
        <begin position="68"/>
        <end position="89"/>
    </location>
</feature>
<keyword evidence="1" id="KW-1133">Transmembrane helix</keyword>
<dbReference type="Proteomes" id="UP000249165">
    <property type="component" value="Unassembled WGS sequence"/>
</dbReference>